<dbReference type="RefSeq" id="XP_060459989.1">
    <property type="nucleotide sequence ID" value="XM_060603724.1"/>
</dbReference>
<accession>A0AA48QYJ0</accession>
<sequence>MLDCNVTTLDCNAYPHIVDAIANAAAAQRETALAMRPVCREFRAKADAALARHLRIDCVPYDYSSGLDYLDSLQDPPLLVLTASGNRIPRLYPSSAPPAGRGRPYAPPKWPALIEVLAYTRFADILASPGRSQTRELRQFRNDTVRCIGVNGSRFESDIRCRRLVSLTVIGSHDPNFADMLPTGSAVIGDERFVINVVVPDVGPFHIGTWRALPFYPRYGVTLILRPVDSRLQFGEIHPQNRQGLPIGVFDRHSEPRHESPLGVLGNVGVMVLSADPSTKFTLVGIENLSWERIGVPEPENEEGCSKEAWFIAALKESIVPAYGPEMADTKIDEVMSCIEFLSDAEYRTRVGEEEYESDMVPLDGLLDKLLLRG</sequence>
<reference evidence="1" key="1">
    <citation type="journal article" date="2023" name="BMC Genomics">
        <title>Chromosome-level genome assemblies of Cutaneotrichosporon spp. (Trichosporonales, Basidiomycota) reveal imbalanced evolution between nucleotide sequences and chromosome synteny.</title>
        <authorList>
            <person name="Kobayashi Y."/>
            <person name="Kayamori A."/>
            <person name="Aoki K."/>
            <person name="Shiwa Y."/>
            <person name="Matsutani M."/>
            <person name="Fujita N."/>
            <person name="Sugita T."/>
            <person name="Iwasaki W."/>
            <person name="Tanaka N."/>
            <person name="Takashima M."/>
        </authorList>
    </citation>
    <scope>NUCLEOTIDE SEQUENCE</scope>
    <source>
        <strain evidence="1">HIS019</strain>
    </source>
</reference>
<proteinExistence type="predicted"/>
<dbReference type="Proteomes" id="UP001233271">
    <property type="component" value="Chromosome 7b"/>
</dbReference>
<protein>
    <submittedName>
        <fullName evidence="1">Uncharacterized protein</fullName>
    </submittedName>
</protein>
<dbReference type="GeneID" id="85498594"/>
<dbReference type="EMBL" id="AP028219">
    <property type="protein sequence ID" value="BEI94724.1"/>
    <property type="molecule type" value="Genomic_DNA"/>
</dbReference>
<dbReference type="AlphaFoldDB" id="A0AA48QYJ0"/>
<evidence type="ECO:0000313" key="1">
    <source>
        <dbReference type="EMBL" id="BEI94724.1"/>
    </source>
</evidence>
<name>A0AA48QYJ0_9TREE</name>
<keyword evidence="2" id="KW-1185">Reference proteome</keyword>
<gene>
    <name evidence="1" type="ORF">CcaverHIS019_0703050</name>
</gene>
<evidence type="ECO:0000313" key="2">
    <source>
        <dbReference type="Proteomes" id="UP001233271"/>
    </source>
</evidence>
<organism evidence="1 2">
    <name type="scientific">Cutaneotrichosporon cavernicola</name>
    <dbReference type="NCBI Taxonomy" id="279322"/>
    <lineage>
        <taxon>Eukaryota</taxon>
        <taxon>Fungi</taxon>
        <taxon>Dikarya</taxon>
        <taxon>Basidiomycota</taxon>
        <taxon>Agaricomycotina</taxon>
        <taxon>Tremellomycetes</taxon>
        <taxon>Trichosporonales</taxon>
        <taxon>Trichosporonaceae</taxon>
        <taxon>Cutaneotrichosporon</taxon>
    </lineage>
</organism>
<dbReference type="KEGG" id="ccac:CcaHIS019_0703050"/>